<dbReference type="GO" id="GO:0001522">
    <property type="term" value="P:pseudouridine synthesis"/>
    <property type="evidence" value="ECO:0007669"/>
    <property type="project" value="InterPro"/>
</dbReference>
<dbReference type="Gene3D" id="2.40.10.230">
    <property type="entry name" value="Probable tRNA pseudouridine synthase domain"/>
    <property type="match status" value="1"/>
</dbReference>
<dbReference type="GO" id="GO:0005732">
    <property type="term" value="C:sno(s)RNA-containing ribonucleoprotein complex"/>
    <property type="evidence" value="ECO:0007669"/>
    <property type="project" value="InterPro"/>
</dbReference>
<feature type="compositionally biased region" description="Acidic residues" evidence="9">
    <location>
        <begin position="32"/>
        <end position="41"/>
    </location>
</feature>
<proteinExistence type="inferred from homology"/>
<comment type="similarity">
    <text evidence="2">Belongs to the NAF1 family.</text>
</comment>
<dbReference type="SUPFAM" id="SSF50447">
    <property type="entry name" value="Translation proteins"/>
    <property type="match status" value="1"/>
</dbReference>
<feature type="region of interest" description="Disordered" evidence="9">
    <location>
        <begin position="178"/>
        <end position="276"/>
    </location>
</feature>
<evidence type="ECO:0000256" key="7">
    <source>
        <dbReference type="ARBA" id="ARBA00022884"/>
    </source>
</evidence>
<sequence>MDAPKDEKNGQQDLVVSLSEGDSSETSFASDSDTDNTNETEVSDLYAEAVTNGEILRTRNEIANIPITKPNIEVKDDMPIDEIGSVYNIVENAVTVIAKVSGEYQVLDSGSIFVFEDRQLLGEVSETFGPVSQPMYVVLFDIASEIDLERVKTGTKIYSVRQYANYVFTRPLREQKGSDASNFFDEEPNESEMEFSDDEKEAEYKSQLKKSNNPGRGSSKSRGRGRRSSQTRNDRPPLKLEDDPQTRNDPPMLKVEDDPYGYNILRRPQQTPPTSVTQTYNVAHSVGPASSTHSIRPTLSYAVAPSVVQSPWPAVNSPSIMTHPPIQPHVTQPQSWQTQIHPQMQHGFQYQQAATTNVPPAHVDIRAIPQQQHSVWNQEAYDQQVNNFGNASGFHPQ</sequence>
<gene>
    <name evidence="10" type="ORF">PBRASI_LOCUS1529</name>
</gene>
<dbReference type="GO" id="GO:0003723">
    <property type="term" value="F:RNA binding"/>
    <property type="evidence" value="ECO:0007669"/>
    <property type="project" value="UniProtKB-KW"/>
</dbReference>
<dbReference type="GO" id="GO:0005634">
    <property type="term" value="C:nucleus"/>
    <property type="evidence" value="ECO:0007669"/>
    <property type="project" value="UniProtKB-SubCell"/>
</dbReference>
<evidence type="ECO:0000256" key="9">
    <source>
        <dbReference type="SAM" id="MobiDB-lite"/>
    </source>
</evidence>
<feature type="compositionally biased region" description="Acidic residues" evidence="9">
    <location>
        <begin position="184"/>
        <end position="201"/>
    </location>
</feature>
<dbReference type="OrthoDB" id="21550at2759"/>
<evidence type="ECO:0000256" key="6">
    <source>
        <dbReference type="ARBA" id="ARBA00022553"/>
    </source>
</evidence>
<evidence type="ECO:0000256" key="4">
    <source>
        <dbReference type="ARBA" id="ARBA00022517"/>
    </source>
</evidence>
<feature type="compositionally biased region" description="Polar residues" evidence="9">
    <location>
        <begin position="20"/>
        <end position="31"/>
    </location>
</feature>
<evidence type="ECO:0000256" key="2">
    <source>
        <dbReference type="ARBA" id="ARBA00009801"/>
    </source>
</evidence>
<dbReference type="PANTHER" id="PTHR31633:SF1">
    <property type="entry name" value="H_ACA RIBONUCLEOPROTEIN COMPLEX NON-CORE SUBUNIT NAF1"/>
    <property type="match status" value="1"/>
</dbReference>
<feature type="region of interest" description="Disordered" evidence="9">
    <location>
        <begin position="1"/>
        <end position="41"/>
    </location>
</feature>
<dbReference type="Proteomes" id="UP000789739">
    <property type="component" value="Unassembled WGS sequence"/>
</dbReference>
<evidence type="ECO:0000256" key="8">
    <source>
        <dbReference type="ARBA" id="ARBA00023242"/>
    </source>
</evidence>
<keyword evidence="5" id="KW-0698">rRNA processing</keyword>
<dbReference type="GO" id="GO:0000493">
    <property type="term" value="P:box H/ACA snoRNP assembly"/>
    <property type="evidence" value="ECO:0007669"/>
    <property type="project" value="InterPro"/>
</dbReference>
<evidence type="ECO:0000313" key="11">
    <source>
        <dbReference type="Proteomes" id="UP000789739"/>
    </source>
</evidence>
<dbReference type="GO" id="GO:0006364">
    <property type="term" value="P:rRNA processing"/>
    <property type="evidence" value="ECO:0007669"/>
    <property type="project" value="UniProtKB-KW"/>
</dbReference>
<feature type="compositionally biased region" description="Basic and acidic residues" evidence="9">
    <location>
        <begin position="1"/>
        <end position="10"/>
    </location>
</feature>
<protein>
    <recommendedName>
        <fullName evidence="3">H/ACA ribonucleoprotein complex non-core subunit NAF1</fullName>
    </recommendedName>
</protein>
<dbReference type="Pfam" id="PF04410">
    <property type="entry name" value="Gar1"/>
    <property type="match status" value="1"/>
</dbReference>
<dbReference type="InterPro" id="IPR007504">
    <property type="entry name" value="H/ACA_rnp_Gar1/Naf1"/>
</dbReference>
<dbReference type="EMBL" id="CAJVPI010000101">
    <property type="protein sequence ID" value="CAG8480088.1"/>
    <property type="molecule type" value="Genomic_DNA"/>
</dbReference>
<accession>A0A9N8WEI1</accession>
<evidence type="ECO:0000256" key="1">
    <source>
        <dbReference type="ARBA" id="ARBA00004123"/>
    </source>
</evidence>
<feature type="compositionally biased region" description="Basic and acidic residues" evidence="9">
    <location>
        <begin position="232"/>
        <end position="246"/>
    </location>
</feature>
<dbReference type="InterPro" id="IPR040309">
    <property type="entry name" value="Naf1"/>
</dbReference>
<keyword evidence="4" id="KW-0690">Ribosome biogenesis</keyword>
<comment type="caution">
    <text evidence="10">The sequence shown here is derived from an EMBL/GenBank/DDBJ whole genome shotgun (WGS) entry which is preliminary data.</text>
</comment>
<dbReference type="InterPro" id="IPR038664">
    <property type="entry name" value="Gar1/Naf1_Cbf5-bd_sf"/>
</dbReference>
<organism evidence="10 11">
    <name type="scientific">Paraglomus brasilianum</name>
    <dbReference type="NCBI Taxonomy" id="144538"/>
    <lineage>
        <taxon>Eukaryota</taxon>
        <taxon>Fungi</taxon>
        <taxon>Fungi incertae sedis</taxon>
        <taxon>Mucoromycota</taxon>
        <taxon>Glomeromycotina</taxon>
        <taxon>Glomeromycetes</taxon>
        <taxon>Paraglomerales</taxon>
        <taxon>Paraglomeraceae</taxon>
        <taxon>Paraglomus</taxon>
    </lineage>
</organism>
<dbReference type="InterPro" id="IPR009000">
    <property type="entry name" value="Transl_B-barrel_sf"/>
</dbReference>
<reference evidence="10" key="1">
    <citation type="submission" date="2021-06" db="EMBL/GenBank/DDBJ databases">
        <authorList>
            <person name="Kallberg Y."/>
            <person name="Tangrot J."/>
            <person name="Rosling A."/>
        </authorList>
    </citation>
    <scope>NUCLEOTIDE SEQUENCE</scope>
    <source>
        <strain evidence="10">BR232B</strain>
    </source>
</reference>
<name>A0A9N8WEI1_9GLOM</name>
<evidence type="ECO:0000256" key="3">
    <source>
        <dbReference type="ARBA" id="ARBA00021438"/>
    </source>
</evidence>
<keyword evidence="11" id="KW-1185">Reference proteome</keyword>
<keyword evidence="7" id="KW-0694">RNA-binding</keyword>
<comment type="subcellular location">
    <subcellularLocation>
        <location evidence="1">Nucleus</location>
    </subcellularLocation>
</comment>
<keyword evidence="8" id="KW-0539">Nucleus</keyword>
<evidence type="ECO:0000313" key="10">
    <source>
        <dbReference type="EMBL" id="CAG8480088.1"/>
    </source>
</evidence>
<feature type="compositionally biased region" description="Basic residues" evidence="9">
    <location>
        <begin position="219"/>
        <end position="229"/>
    </location>
</feature>
<keyword evidence="6" id="KW-0597">Phosphoprotein</keyword>
<dbReference type="AlphaFoldDB" id="A0A9N8WEI1"/>
<dbReference type="PANTHER" id="PTHR31633">
    <property type="entry name" value="H/ACA RIBONUCLEOPROTEIN COMPLEX NON-CORE SUBUNIT NAF1"/>
    <property type="match status" value="1"/>
</dbReference>
<evidence type="ECO:0000256" key="5">
    <source>
        <dbReference type="ARBA" id="ARBA00022552"/>
    </source>
</evidence>